<feature type="region of interest" description="Disordered" evidence="1">
    <location>
        <begin position="99"/>
        <end position="118"/>
    </location>
</feature>
<evidence type="ECO:0000256" key="1">
    <source>
        <dbReference type="SAM" id="MobiDB-lite"/>
    </source>
</evidence>
<dbReference type="AlphaFoldDB" id="A0A4Y2WF54"/>
<evidence type="ECO:0000313" key="2">
    <source>
        <dbReference type="EMBL" id="GBO35849.1"/>
    </source>
</evidence>
<dbReference type="EMBL" id="BGPR01059901">
    <property type="protein sequence ID" value="GBO35849.1"/>
    <property type="molecule type" value="Genomic_DNA"/>
</dbReference>
<accession>A0A4Y2WF54</accession>
<feature type="compositionally biased region" description="Basic and acidic residues" evidence="1">
    <location>
        <begin position="149"/>
        <end position="160"/>
    </location>
</feature>
<keyword evidence="3" id="KW-1185">Reference proteome</keyword>
<sequence>MAMRTCVVETRLQCVTPCCEVSGIVFYKLLEFRWHVPITDIFFSICLSRCASPEDKHFHRYLSTGAIGEQPIIARRPMTSGVTRRCVGIDTHALHAHPSKLRGKQRSQQKKNSLIHNRRRIAKKQERNWIKNGIARLDEPSTGNLTSADYRRRSHDFARR</sequence>
<comment type="caution">
    <text evidence="2">The sequence shown here is derived from an EMBL/GenBank/DDBJ whole genome shotgun (WGS) entry which is preliminary data.</text>
</comment>
<organism evidence="2 3">
    <name type="scientific">Araneus ventricosus</name>
    <name type="common">Orbweaver spider</name>
    <name type="synonym">Epeira ventricosa</name>
    <dbReference type="NCBI Taxonomy" id="182803"/>
    <lineage>
        <taxon>Eukaryota</taxon>
        <taxon>Metazoa</taxon>
        <taxon>Ecdysozoa</taxon>
        <taxon>Arthropoda</taxon>
        <taxon>Chelicerata</taxon>
        <taxon>Arachnida</taxon>
        <taxon>Araneae</taxon>
        <taxon>Araneomorphae</taxon>
        <taxon>Entelegynae</taxon>
        <taxon>Araneoidea</taxon>
        <taxon>Araneidae</taxon>
        <taxon>Araneus</taxon>
    </lineage>
</organism>
<feature type="compositionally biased region" description="Basic residues" evidence="1">
    <location>
        <begin position="99"/>
        <end position="109"/>
    </location>
</feature>
<reference evidence="2 3" key="1">
    <citation type="journal article" date="2019" name="Sci. Rep.">
        <title>Orb-weaving spider Araneus ventricosus genome elucidates the spidroin gene catalogue.</title>
        <authorList>
            <person name="Kono N."/>
            <person name="Nakamura H."/>
            <person name="Ohtoshi R."/>
            <person name="Moran D.A.P."/>
            <person name="Shinohara A."/>
            <person name="Yoshida Y."/>
            <person name="Fujiwara M."/>
            <person name="Mori M."/>
            <person name="Tomita M."/>
            <person name="Arakawa K."/>
        </authorList>
    </citation>
    <scope>NUCLEOTIDE SEQUENCE [LARGE SCALE GENOMIC DNA]</scope>
</reference>
<name>A0A4Y2WF54_ARAVE</name>
<feature type="region of interest" description="Disordered" evidence="1">
    <location>
        <begin position="140"/>
        <end position="160"/>
    </location>
</feature>
<protein>
    <submittedName>
        <fullName evidence="2">Uncharacterized protein</fullName>
    </submittedName>
</protein>
<evidence type="ECO:0000313" key="3">
    <source>
        <dbReference type="Proteomes" id="UP000499080"/>
    </source>
</evidence>
<proteinExistence type="predicted"/>
<dbReference type="Proteomes" id="UP000499080">
    <property type="component" value="Unassembled WGS sequence"/>
</dbReference>
<gene>
    <name evidence="2" type="ORF">AVEN_163958_1</name>
</gene>